<reference evidence="4 5" key="1">
    <citation type="journal article" date="1999" name="DNA Res.">
        <title>Complete genome sequence of an aerobic hyper-thermophilic crenarchaeon, Aeropyrum pernix K1.</title>
        <authorList>
            <person name="Kawarabayasi Y."/>
            <person name="Hino Y."/>
            <person name="Horikawa H."/>
            <person name="Yamazaki S."/>
            <person name="Haikawa Y."/>
            <person name="Jin-no K."/>
            <person name="Takahashi M."/>
            <person name="Sekine M."/>
            <person name="Baba S."/>
            <person name="Ankai A."/>
            <person name="Kosugi H."/>
            <person name="Hosoyama A."/>
            <person name="Fukui S."/>
            <person name="Nagai Y."/>
            <person name="Nishijima K."/>
            <person name="Nakazawa H."/>
            <person name="Takamiya M."/>
            <person name="Masuda S."/>
            <person name="Funahashi T."/>
            <person name="Tanaka T."/>
            <person name="Kudoh Y."/>
            <person name="Yamazaki J."/>
            <person name="Kushida N."/>
            <person name="Oguchi A."/>
            <person name="Aoki K."/>
            <person name="Kubota K."/>
            <person name="Nakamura Y."/>
            <person name="Nomura N."/>
            <person name="Sako Y."/>
            <person name="Kikuchi H."/>
        </authorList>
    </citation>
    <scope>NUCLEOTIDE SEQUENCE [LARGE SCALE GENOMIC DNA]</scope>
    <source>
        <strain evidence="5">ATCC 700893 / DSM 11879 / JCM 9820 / NBRC 100138 / K1</strain>
    </source>
</reference>
<feature type="domain" description="CBS" evidence="3">
    <location>
        <begin position="216"/>
        <end position="273"/>
    </location>
</feature>
<dbReference type="GeneID" id="1444895"/>
<feature type="domain" description="CBS" evidence="3">
    <location>
        <begin position="324"/>
        <end position="381"/>
    </location>
</feature>
<dbReference type="PANTHER" id="PTHR43080:SF2">
    <property type="entry name" value="CBS DOMAIN-CONTAINING PROTEIN"/>
    <property type="match status" value="1"/>
</dbReference>
<sequence length="630" mass="71576">MKAWEIARKPRVVVYPGDPLTYVRAMMRREEEPIAVVVVESEKSEKVVGYITWNEVIQVTSHYSHLRAKDAMLDYPVAFKDDDIGDVYKRMVEEKVYAIPVLESRDNPNLVGVVTVADIVRALRRAGFKPMAETVAEVMTVEDLDRYLAEPGERVDRVWSDLVYRRMPGKIVVRSREEPVPWGLVSPREFVSTSRWFFHRESERGLKTVAKVRRIMLRGVPVATPETPIEYVADVMAEHDYTVLPVIDEKEGRVVGVVTIFDVARAYIEGAKPGRVRPVARPVVPIEVKPEERVAYVSTERMLQQVMVERPQPVEIAGLTASEIARSELPAITVNDSIEHARRVMLRYRSNYVLVVDEDGNIKGVVSKWSMLKAIGLRGPLWRRRVYDKFFIDFVMDTNIERIKPDASIEEVALKMASSRSEVVIVEGDDGKPIGFITKDDLVEAYKRLMAGRSKVENIMTPGRIGIVHPHHSLYHAVNKMHNFYLDALTVYDGREVIGVVSANRLPFVAYEDAMGRKSRRLIWVRKLVKGSARRGRYVKVLPLVVLDVTTELRGVYVSPDDDVVKAIELMEKYNVDGIPVVDKDGRVLGVVTKTDVVRELARTARIRIERGLPTRVEESRREEEAAKAG</sequence>
<dbReference type="Pfam" id="PF00571">
    <property type="entry name" value="CBS"/>
    <property type="match status" value="7"/>
</dbReference>
<dbReference type="AlphaFoldDB" id="Q9YDY4"/>
<evidence type="ECO:0000259" key="3">
    <source>
        <dbReference type="PROSITE" id="PS51371"/>
    </source>
</evidence>
<dbReference type="EMBL" id="BA000002">
    <property type="protein sequence ID" value="BAA79763.2"/>
    <property type="molecule type" value="Genomic_DNA"/>
</dbReference>
<feature type="domain" description="CBS" evidence="3">
    <location>
        <begin position="549"/>
        <end position="607"/>
    </location>
</feature>
<dbReference type="InterPro" id="IPR046342">
    <property type="entry name" value="CBS_dom_sf"/>
</dbReference>
<keyword evidence="5" id="KW-1185">Reference proteome</keyword>
<dbReference type="RefSeq" id="WP_010865971.1">
    <property type="nucleotide sequence ID" value="NC_000854.2"/>
</dbReference>
<proteinExistence type="predicted"/>
<dbReference type="PANTHER" id="PTHR43080">
    <property type="entry name" value="CBS DOMAIN-CONTAINING PROTEIN CBSX3, MITOCHONDRIAL"/>
    <property type="match status" value="1"/>
</dbReference>
<dbReference type="Proteomes" id="UP000002518">
    <property type="component" value="Chromosome"/>
</dbReference>
<organism evidence="4 5">
    <name type="scientific">Aeropyrum pernix (strain ATCC 700893 / DSM 11879 / JCM 9820 / NBRC 100138 / K1)</name>
    <dbReference type="NCBI Taxonomy" id="272557"/>
    <lineage>
        <taxon>Archaea</taxon>
        <taxon>Thermoproteota</taxon>
        <taxon>Thermoprotei</taxon>
        <taxon>Desulfurococcales</taxon>
        <taxon>Desulfurococcaceae</taxon>
        <taxon>Aeropyrum</taxon>
    </lineage>
</organism>
<dbReference type="KEGG" id="ape:APE_0785.1"/>
<dbReference type="InterPro" id="IPR000644">
    <property type="entry name" value="CBS_dom"/>
</dbReference>
<feature type="domain" description="CBS" evidence="3">
    <location>
        <begin position="71"/>
        <end position="133"/>
    </location>
</feature>
<dbReference type="PIR" id="C72670">
    <property type="entry name" value="C72670"/>
</dbReference>
<dbReference type="SUPFAM" id="SSF54631">
    <property type="entry name" value="CBS-domain pair"/>
    <property type="match status" value="4"/>
</dbReference>
<dbReference type="Gene3D" id="3.10.580.10">
    <property type="entry name" value="CBS-domain"/>
    <property type="match status" value="4"/>
</dbReference>
<feature type="domain" description="CBS" evidence="3">
    <location>
        <begin position="396"/>
        <end position="456"/>
    </location>
</feature>
<evidence type="ECO:0000313" key="4">
    <source>
        <dbReference type="EMBL" id="BAA79763.2"/>
    </source>
</evidence>
<gene>
    <name evidence="4" type="ordered locus">APE_0785.1</name>
</gene>
<protein>
    <recommendedName>
        <fullName evidence="3">CBS domain-containing protein</fullName>
    </recommendedName>
</protein>
<accession>Q9YDY4</accession>
<dbReference type="PROSITE" id="PS51371">
    <property type="entry name" value="CBS"/>
    <property type="match status" value="6"/>
</dbReference>
<dbReference type="STRING" id="272557.APE_0785.1"/>
<feature type="domain" description="CBS" evidence="3">
    <location>
        <begin position="7"/>
        <end position="69"/>
    </location>
</feature>
<dbReference type="SMART" id="SM00116">
    <property type="entry name" value="CBS"/>
    <property type="match status" value="7"/>
</dbReference>
<dbReference type="eggNOG" id="arCOG00602">
    <property type="taxonomic scope" value="Archaea"/>
</dbReference>
<evidence type="ECO:0000313" key="5">
    <source>
        <dbReference type="Proteomes" id="UP000002518"/>
    </source>
</evidence>
<name>Q9YDY4_AERPE</name>
<dbReference type="EnsemblBacteria" id="BAA79763">
    <property type="protein sequence ID" value="BAA79763"/>
    <property type="gene ID" value="APE_0785.1"/>
</dbReference>
<evidence type="ECO:0000256" key="1">
    <source>
        <dbReference type="ARBA" id="ARBA00023122"/>
    </source>
</evidence>
<dbReference type="CDD" id="cd02205">
    <property type="entry name" value="CBS_pair_SF"/>
    <property type="match status" value="3"/>
</dbReference>
<keyword evidence="1 2" id="KW-0129">CBS domain</keyword>
<dbReference type="InterPro" id="IPR051257">
    <property type="entry name" value="Diverse_CBS-Domain"/>
</dbReference>
<evidence type="ECO:0000256" key="2">
    <source>
        <dbReference type="PROSITE-ProRule" id="PRU00703"/>
    </source>
</evidence>